<feature type="domain" description="Integrase catalytic" evidence="1">
    <location>
        <begin position="1"/>
        <end position="123"/>
    </location>
</feature>
<dbReference type="PANTHER" id="PTHR46889">
    <property type="entry name" value="TRANSPOSASE INSF FOR INSERTION SEQUENCE IS3B-RELATED"/>
    <property type="match status" value="1"/>
</dbReference>
<evidence type="ECO:0000313" key="2">
    <source>
        <dbReference type="EMBL" id="RSI54589.1"/>
    </source>
</evidence>
<evidence type="ECO:0000313" key="3">
    <source>
        <dbReference type="Proteomes" id="UP000273998"/>
    </source>
</evidence>
<reference evidence="2 3" key="1">
    <citation type="submission" date="2018-11" db="EMBL/GenBank/DDBJ databases">
        <title>Species Designations Belie Phenotypic and Genotypic Heterogeneity in Oral Streptococci.</title>
        <authorList>
            <person name="Velsko I."/>
        </authorList>
    </citation>
    <scope>NUCLEOTIDE SEQUENCE [LARGE SCALE GENOMIC DNA]</scope>
    <source>
        <strain evidence="2 3">BCC42</strain>
    </source>
</reference>
<organism evidence="2 3">
    <name type="scientific">Streptococcus salivarius</name>
    <dbReference type="NCBI Taxonomy" id="1304"/>
    <lineage>
        <taxon>Bacteria</taxon>
        <taxon>Bacillati</taxon>
        <taxon>Bacillota</taxon>
        <taxon>Bacilli</taxon>
        <taxon>Lactobacillales</taxon>
        <taxon>Streptococcaceae</taxon>
        <taxon>Streptococcus</taxon>
    </lineage>
</organism>
<dbReference type="SUPFAM" id="SSF53098">
    <property type="entry name" value="Ribonuclease H-like"/>
    <property type="match status" value="1"/>
</dbReference>
<dbReference type="Pfam" id="PF13683">
    <property type="entry name" value="rve_3"/>
    <property type="match status" value="1"/>
</dbReference>
<dbReference type="InterPro" id="IPR050900">
    <property type="entry name" value="Transposase_IS3/IS150/IS904"/>
</dbReference>
<evidence type="ECO:0000259" key="1">
    <source>
        <dbReference type="PROSITE" id="PS50994"/>
    </source>
</evidence>
<dbReference type="Proteomes" id="UP000273998">
    <property type="component" value="Unassembled WGS sequence"/>
</dbReference>
<dbReference type="EMBL" id="RJNF01000031">
    <property type="protein sequence ID" value="RSI54589.1"/>
    <property type="molecule type" value="Genomic_DNA"/>
</dbReference>
<sequence>METRLVIETLQDSLSTRTVADGLILHSDRGSQYTSKEYNDYLEHHSIRHSYSAKGCPYDNSCIESFHATIKKECIYAKTNVGYKDFRTCYNSIFKYIESFYNSRRRHSKLNYICPNEFEKQNA</sequence>
<dbReference type="PROSITE" id="PS50994">
    <property type="entry name" value="INTEGRASE"/>
    <property type="match status" value="1"/>
</dbReference>
<name>A0AAX1Y9E8_STRSL</name>
<comment type="caution">
    <text evidence="2">The sequence shown here is derived from an EMBL/GenBank/DDBJ whole genome shotgun (WGS) entry which is preliminary data.</text>
</comment>
<dbReference type="InterPro" id="IPR012337">
    <property type="entry name" value="RNaseH-like_sf"/>
</dbReference>
<dbReference type="PANTHER" id="PTHR46889:SF4">
    <property type="entry name" value="TRANSPOSASE INSO FOR INSERTION SEQUENCE ELEMENT IS911B-RELATED"/>
    <property type="match status" value="1"/>
</dbReference>
<proteinExistence type="predicted"/>
<dbReference type="GO" id="GO:0003676">
    <property type="term" value="F:nucleic acid binding"/>
    <property type="evidence" value="ECO:0007669"/>
    <property type="project" value="InterPro"/>
</dbReference>
<dbReference type="Gene3D" id="3.30.420.10">
    <property type="entry name" value="Ribonuclease H-like superfamily/Ribonuclease H"/>
    <property type="match status" value="1"/>
</dbReference>
<accession>A0AAX1Y9E8</accession>
<protein>
    <submittedName>
        <fullName evidence="2">Integrase core domain protein</fullName>
    </submittedName>
</protein>
<dbReference type="InterPro" id="IPR001584">
    <property type="entry name" value="Integrase_cat-core"/>
</dbReference>
<dbReference type="GO" id="GO:0015074">
    <property type="term" value="P:DNA integration"/>
    <property type="evidence" value="ECO:0007669"/>
    <property type="project" value="InterPro"/>
</dbReference>
<dbReference type="AlphaFoldDB" id="A0AAX1Y9E8"/>
<dbReference type="InterPro" id="IPR036397">
    <property type="entry name" value="RNaseH_sf"/>
</dbReference>
<gene>
    <name evidence="2" type="ORF">D8867_09420</name>
</gene>